<reference evidence="3" key="1">
    <citation type="submission" date="2023-06" db="EMBL/GenBank/DDBJ databases">
        <title>Genome-scale phylogeny and comparative genomics of the fungal order Sordariales.</title>
        <authorList>
            <consortium name="Lawrence Berkeley National Laboratory"/>
            <person name="Hensen N."/>
            <person name="Bonometti L."/>
            <person name="Westerberg I."/>
            <person name="Brannstrom I.O."/>
            <person name="Guillou S."/>
            <person name="Cros-Aarteil S."/>
            <person name="Calhoun S."/>
            <person name="Haridas S."/>
            <person name="Kuo A."/>
            <person name="Mondo S."/>
            <person name="Pangilinan J."/>
            <person name="Riley R."/>
            <person name="Labutti K."/>
            <person name="Andreopoulos B."/>
            <person name="Lipzen A."/>
            <person name="Chen C."/>
            <person name="Yanf M."/>
            <person name="Daum C."/>
            <person name="Ng V."/>
            <person name="Clum A."/>
            <person name="Steindorff A."/>
            <person name="Ohm R."/>
            <person name="Martin F."/>
            <person name="Silar P."/>
            <person name="Natvig D."/>
            <person name="Lalanne C."/>
            <person name="Gautier V."/>
            <person name="Ament-Velasquez S.L."/>
            <person name="Kruys A."/>
            <person name="Hutchinson M.I."/>
            <person name="Powell A.J."/>
            <person name="Barry K."/>
            <person name="Miller A.N."/>
            <person name="Grigoriev I.V."/>
            <person name="Debuchy R."/>
            <person name="Gladieux P."/>
            <person name="Thoren M.H."/>
            <person name="Johannesson H."/>
        </authorList>
    </citation>
    <scope>NUCLEOTIDE SEQUENCE</scope>
    <source>
        <strain evidence="3">8032-3</strain>
    </source>
</reference>
<proteinExistence type="predicted"/>
<dbReference type="Proteomes" id="UP001244011">
    <property type="component" value="Unassembled WGS sequence"/>
</dbReference>
<dbReference type="InterPro" id="IPR039540">
    <property type="entry name" value="UBL3-like_ubiquitin_dom"/>
</dbReference>
<evidence type="ECO:0000313" key="3">
    <source>
        <dbReference type="EMBL" id="KAK1766908.1"/>
    </source>
</evidence>
<dbReference type="PANTHER" id="PTHR13169:SF0">
    <property type="entry name" value="UBIQUITIN-LIKE PROTEIN 3"/>
    <property type="match status" value="1"/>
</dbReference>
<dbReference type="Gene3D" id="3.10.20.90">
    <property type="entry name" value="Phosphatidylinositol 3-kinase Catalytic Subunit, Chain A, domain 1"/>
    <property type="match status" value="1"/>
</dbReference>
<feature type="compositionally biased region" description="Basic and acidic residues" evidence="1">
    <location>
        <begin position="81"/>
        <end position="93"/>
    </location>
</feature>
<feature type="compositionally biased region" description="Polar residues" evidence="1">
    <location>
        <begin position="8"/>
        <end position="23"/>
    </location>
</feature>
<comment type="caution">
    <text evidence="3">The sequence shown here is derived from an EMBL/GenBank/DDBJ whole genome shotgun (WGS) entry which is preliminary data.</text>
</comment>
<dbReference type="InterPro" id="IPR040015">
    <property type="entry name" value="UBL3-like"/>
</dbReference>
<dbReference type="EMBL" id="MU839010">
    <property type="protein sequence ID" value="KAK1766908.1"/>
    <property type="molecule type" value="Genomic_DNA"/>
</dbReference>
<dbReference type="AlphaFoldDB" id="A0AAJ0C0N7"/>
<feature type="domain" description="UBL3-like ubiquitin" evidence="2">
    <location>
        <begin position="154"/>
        <end position="228"/>
    </location>
</feature>
<accession>A0AAJ0C0N7</accession>
<dbReference type="PANTHER" id="PTHR13169">
    <property type="entry name" value="UBIQUITIN-LIKE PROTEIN 3 HCG-1 PROTEIN"/>
    <property type="match status" value="1"/>
</dbReference>
<dbReference type="Pfam" id="PF13881">
    <property type="entry name" value="Rad60-SLD_2"/>
    <property type="match status" value="1"/>
</dbReference>
<keyword evidence="4" id="KW-1185">Reference proteome</keyword>
<evidence type="ECO:0000259" key="2">
    <source>
        <dbReference type="Pfam" id="PF13881"/>
    </source>
</evidence>
<organism evidence="3 4">
    <name type="scientific">Phialemonium atrogriseum</name>
    <dbReference type="NCBI Taxonomy" id="1093897"/>
    <lineage>
        <taxon>Eukaryota</taxon>
        <taxon>Fungi</taxon>
        <taxon>Dikarya</taxon>
        <taxon>Ascomycota</taxon>
        <taxon>Pezizomycotina</taxon>
        <taxon>Sordariomycetes</taxon>
        <taxon>Sordariomycetidae</taxon>
        <taxon>Cephalothecales</taxon>
        <taxon>Cephalothecaceae</taxon>
        <taxon>Phialemonium</taxon>
    </lineage>
</organism>
<evidence type="ECO:0000313" key="4">
    <source>
        <dbReference type="Proteomes" id="UP001244011"/>
    </source>
</evidence>
<feature type="region of interest" description="Disordered" evidence="1">
    <location>
        <begin position="221"/>
        <end position="242"/>
    </location>
</feature>
<feature type="compositionally biased region" description="Low complexity" evidence="1">
    <location>
        <begin position="62"/>
        <end position="76"/>
    </location>
</feature>
<feature type="region of interest" description="Disordered" evidence="1">
    <location>
        <begin position="1"/>
        <end position="108"/>
    </location>
</feature>
<dbReference type="RefSeq" id="XP_060283121.1">
    <property type="nucleotide sequence ID" value="XM_060433192.1"/>
</dbReference>
<dbReference type="SUPFAM" id="SSF54236">
    <property type="entry name" value="Ubiquitin-like"/>
    <property type="match status" value="1"/>
</dbReference>
<protein>
    <submittedName>
        <fullName evidence="3">Ubiquitin-related domain-containing protein</fullName>
    </submittedName>
</protein>
<evidence type="ECO:0000256" key="1">
    <source>
        <dbReference type="SAM" id="MobiDB-lite"/>
    </source>
</evidence>
<dbReference type="GeneID" id="85316379"/>
<sequence>MAEPESQIAANPTTEEQSLQQPSDAVRMSEVSKEEEEAQTQTKSDSSVPPPAADVIQPEPPAESQTATATTGSTAQPSKGKGKDEPPVEDDLKIGPTDPLPDASEGTLDHPICNITLLLPNGARHPYKIDEKYLTKRNVDVPDVTETGKRDPFSISVYTLKELILREWREEWEGKPASPSSIRLIHFGKLLDDKEQLKKYHFSADTPNVVHMSVRPAEMMEEEEAAKGKGSGHHGQNRDNGSRCCVIL</sequence>
<gene>
    <name evidence="3" type="ORF">QBC33DRAFT_93182</name>
</gene>
<dbReference type="InterPro" id="IPR029071">
    <property type="entry name" value="Ubiquitin-like_domsf"/>
</dbReference>
<name>A0AAJ0C0N7_9PEZI</name>